<dbReference type="AlphaFoldDB" id="A0A6C0LP08"/>
<feature type="transmembrane region" description="Helical" evidence="2">
    <location>
        <begin position="156"/>
        <end position="176"/>
    </location>
</feature>
<keyword evidence="1" id="KW-0175">Coiled coil</keyword>
<keyword evidence="2" id="KW-0472">Membrane</keyword>
<dbReference type="EMBL" id="MN740522">
    <property type="protein sequence ID" value="QHU31012.1"/>
    <property type="molecule type" value="Genomic_DNA"/>
</dbReference>
<reference evidence="3" key="1">
    <citation type="journal article" date="2020" name="Nature">
        <title>Giant virus diversity and host interactions through global metagenomics.</title>
        <authorList>
            <person name="Schulz F."/>
            <person name="Roux S."/>
            <person name="Paez-Espino D."/>
            <person name="Jungbluth S."/>
            <person name="Walsh D.A."/>
            <person name="Denef V.J."/>
            <person name="McMahon K.D."/>
            <person name="Konstantinidis K.T."/>
            <person name="Eloe-Fadrosh E.A."/>
            <person name="Kyrpides N.C."/>
            <person name="Woyke T."/>
        </authorList>
    </citation>
    <scope>NUCLEOTIDE SEQUENCE</scope>
    <source>
        <strain evidence="3">GVMAG-M-3300027892-73</strain>
    </source>
</reference>
<keyword evidence="2" id="KW-0812">Transmembrane</keyword>
<proteinExistence type="predicted"/>
<evidence type="ECO:0000313" key="3">
    <source>
        <dbReference type="EMBL" id="QHU31012.1"/>
    </source>
</evidence>
<protein>
    <submittedName>
        <fullName evidence="3">Uncharacterized protein</fullName>
    </submittedName>
</protein>
<organism evidence="3">
    <name type="scientific">viral metagenome</name>
    <dbReference type="NCBI Taxonomy" id="1070528"/>
    <lineage>
        <taxon>unclassified sequences</taxon>
        <taxon>metagenomes</taxon>
        <taxon>organismal metagenomes</taxon>
    </lineage>
</organism>
<sequence length="183" mass="21729">MSSPSSFIQHKMNEYDNIDEKPNIFSDKITKQYPPPTEFSQKLMELAQKLPHVYESFEKSFVLHHKNPNDNEYKQIYEGDKRNLEGIINDGFLLENDVTNNIRHLNVNLEKIYAEIEILKKENKRLKRKAMLFNNSANTSDEMFDNYKEFYEIQYLRNWAVVLAIIIVIVTISKVFKSKQFKV</sequence>
<name>A0A6C0LP08_9ZZZZ</name>
<evidence type="ECO:0000256" key="1">
    <source>
        <dbReference type="SAM" id="Coils"/>
    </source>
</evidence>
<keyword evidence="2" id="KW-1133">Transmembrane helix</keyword>
<accession>A0A6C0LP08</accession>
<feature type="coiled-coil region" evidence="1">
    <location>
        <begin position="102"/>
        <end position="136"/>
    </location>
</feature>
<evidence type="ECO:0000256" key="2">
    <source>
        <dbReference type="SAM" id="Phobius"/>
    </source>
</evidence>